<organism evidence="1 2">
    <name type="scientific">Aquimarina algicola</name>
    <dbReference type="NCBI Taxonomy" id="2589995"/>
    <lineage>
        <taxon>Bacteria</taxon>
        <taxon>Pseudomonadati</taxon>
        <taxon>Bacteroidota</taxon>
        <taxon>Flavobacteriia</taxon>
        <taxon>Flavobacteriales</taxon>
        <taxon>Flavobacteriaceae</taxon>
        <taxon>Aquimarina</taxon>
    </lineage>
</organism>
<dbReference type="RefSeq" id="WP_140597462.1">
    <property type="nucleotide sequence ID" value="NZ_VFWZ01000010.1"/>
</dbReference>
<comment type="caution">
    <text evidence="1">The sequence shown here is derived from an EMBL/GenBank/DDBJ whole genome shotgun (WGS) entry which is preliminary data.</text>
</comment>
<dbReference type="Proteomes" id="UP000315540">
    <property type="component" value="Unassembled WGS sequence"/>
</dbReference>
<evidence type="ECO:0000313" key="2">
    <source>
        <dbReference type="Proteomes" id="UP000315540"/>
    </source>
</evidence>
<reference evidence="1 2" key="1">
    <citation type="submission" date="2019-06" db="EMBL/GenBank/DDBJ databases">
        <authorList>
            <person name="Meng X."/>
        </authorList>
    </citation>
    <scope>NUCLEOTIDE SEQUENCE [LARGE SCALE GENOMIC DNA]</scope>
    <source>
        <strain evidence="1 2">M625</strain>
    </source>
</reference>
<dbReference type="EMBL" id="VFWZ01000010">
    <property type="protein sequence ID" value="TPN81700.1"/>
    <property type="molecule type" value="Genomic_DNA"/>
</dbReference>
<gene>
    <name evidence="1" type="ORF">FHK87_24180</name>
</gene>
<dbReference type="OrthoDB" id="9926237at2"/>
<keyword evidence="2" id="KW-1185">Reference proteome</keyword>
<dbReference type="AlphaFoldDB" id="A0A504J4S5"/>
<evidence type="ECO:0008006" key="3">
    <source>
        <dbReference type="Google" id="ProtNLM"/>
    </source>
</evidence>
<evidence type="ECO:0000313" key="1">
    <source>
        <dbReference type="EMBL" id="TPN81700.1"/>
    </source>
</evidence>
<sequence>MKLSKKMGRLHYRRLSRNETKNILGGHTKNNCFDIIDACQIQCASPSRPEFFACYIPCLRNGGCYNG</sequence>
<name>A0A504J4S5_9FLAO</name>
<proteinExistence type="predicted"/>
<protein>
    <recommendedName>
        <fullName evidence="3">Bacteriocin</fullName>
    </recommendedName>
</protein>
<accession>A0A504J4S5</accession>